<dbReference type="Proteomes" id="UP000030017">
    <property type="component" value="Unassembled WGS sequence"/>
</dbReference>
<dbReference type="RefSeq" id="WP_036192840.1">
    <property type="nucleotide sequence ID" value="NZ_AVPS01000003.1"/>
</dbReference>
<dbReference type="AlphaFoldDB" id="A0A0A0EQ49"/>
<sequence>MELKEFVTEALLQISGGIEDAQRKLQEGGSTTRINTSMTKDDTGSLVTGGRRHAIEYVDFDVAILANSGTETKAGVGLTVASLLNLSAGGKSNESKGMESRIKFRVPVAFPKHRYPEQDQ</sequence>
<name>A0A0A0EQ49_9GAMM</name>
<keyword evidence="3" id="KW-1185">Reference proteome</keyword>
<dbReference type="EMBL" id="AVPS01000003">
    <property type="protein sequence ID" value="KGM52584.1"/>
    <property type="molecule type" value="Genomic_DNA"/>
</dbReference>
<gene>
    <name evidence="2" type="ORF">N792_05845</name>
</gene>
<evidence type="ECO:0000313" key="2">
    <source>
        <dbReference type="EMBL" id="KGM52584.1"/>
    </source>
</evidence>
<reference evidence="2 3" key="1">
    <citation type="submission" date="2013-08" db="EMBL/GenBank/DDBJ databases">
        <title>Genome sequencing of Lysobacter.</title>
        <authorList>
            <person name="Zhang S."/>
            <person name="Wang G."/>
        </authorList>
    </citation>
    <scope>NUCLEOTIDE SEQUENCE [LARGE SCALE GENOMIC DNA]</scope>
    <source>
        <strain evidence="2 3">Ko07</strain>
    </source>
</reference>
<evidence type="ECO:0000256" key="1">
    <source>
        <dbReference type="SAM" id="MobiDB-lite"/>
    </source>
</evidence>
<feature type="region of interest" description="Disordered" evidence="1">
    <location>
        <begin position="23"/>
        <end position="46"/>
    </location>
</feature>
<proteinExistence type="predicted"/>
<dbReference type="OrthoDB" id="7865574at2"/>
<evidence type="ECO:0000313" key="3">
    <source>
        <dbReference type="Proteomes" id="UP000030017"/>
    </source>
</evidence>
<comment type="caution">
    <text evidence="2">The sequence shown here is derived from an EMBL/GenBank/DDBJ whole genome shotgun (WGS) entry which is preliminary data.</text>
</comment>
<feature type="compositionally biased region" description="Polar residues" evidence="1">
    <location>
        <begin position="28"/>
        <end position="38"/>
    </location>
</feature>
<organism evidence="2 3">
    <name type="scientific">Lysobacter concretionis Ko07 = DSM 16239</name>
    <dbReference type="NCBI Taxonomy" id="1122185"/>
    <lineage>
        <taxon>Bacteria</taxon>
        <taxon>Pseudomonadati</taxon>
        <taxon>Pseudomonadota</taxon>
        <taxon>Gammaproteobacteria</taxon>
        <taxon>Lysobacterales</taxon>
        <taxon>Lysobacteraceae</taxon>
        <taxon>Novilysobacter</taxon>
    </lineage>
</organism>
<protein>
    <submittedName>
        <fullName evidence="2">Uncharacterized protein</fullName>
    </submittedName>
</protein>
<accession>A0A0A0EQ49</accession>